<name>A0A183H6N7_9BILA</name>
<evidence type="ECO:0000256" key="1">
    <source>
        <dbReference type="SAM" id="MobiDB-lite"/>
    </source>
</evidence>
<dbReference type="Proteomes" id="UP000267606">
    <property type="component" value="Unassembled WGS sequence"/>
</dbReference>
<dbReference type="EMBL" id="UZAJ01002017">
    <property type="protein sequence ID" value="VDO35457.1"/>
    <property type="molecule type" value="Genomic_DNA"/>
</dbReference>
<evidence type="ECO:0000313" key="4">
    <source>
        <dbReference type="Proteomes" id="UP000267606"/>
    </source>
</evidence>
<evidence type="ECO:0000313" key="5">
    <source>
        <dbReference type="WBParaSite" id="OFLC_0000314801-mRNA-1"/>
    </source>
</evidence>
<keyword evidence="4" id="KW-1185">Reference proteome</keyword>
<accession>A0A183H6N7</accession>
<proteinExistence type="predicted"/>
<organism evidence="5">
    <name type="scientific">Onchocerca flexuosa</name>
    <dbReference type="NCBI Taxonomy" id="387005"/>
    <lineage>
        <taxon>Eukaryota</taxon>
        <taxon>Metazoa</taxon>
        <taxon>Ecdysozoa</taxon>
        <taxon>Nematoda</taxon>
        <taxon>Chromadorea</taxon>
        <taxon>Rhabditida</taxon>
        <taxon>Spirurina</taxon>
        <taxon>Spiruromorpha</taxon>
        <taxon>Filarioidea</taxon>
        <taxon>Onchocercidae</taxon>
        <taxon>Onchocerca</taxon>
    </lineage>
</organism>
<reference evidence="3 4" key="2">
    <citation type="submission" date="2018-11" db="EMBL/GenBank/DDBJ databases">
        <authorList>
            <consortium name="Pathogen Informatics"/>
        </authorList>
    </citation>
    <scope>NUCLEOTIDE SEQUENCE [LARGE SCALE GENOMIC DNA]</scope>
</reference>
<feature type="region of interest" description="Disordered" evidence="1">
    <location>
        <begin position="62"/>
        <end position="89"/>
    </location>
</feature>
<reference evidence="5" key="1">
    <citation type="submission" date="2016-06" db="UniProtKB">
        <authorList>
            <consortium name="WormBaseParasite"/>
        </authorList>
    </citation>
    <scope>IDENTIFICATION</scope>
</reference>
<evidence type="ECO:0000313" key="3">
    <source>
        <dbReference type="EMBL" id="VDO35457.1"/>
    </source>
</evidence>
<feature type="compositionally biased region" description="Polar residues" evidence="1">
    <location>
        <begin position="64"/>
        <end position="89"/>
    </location>
</feature>
<feature type="signal peptide" evidence="2">
    <location>
        <begin position="1"/>
        <end position="21"/>
    </location>
</feature>
<sequence length="253" mass="28232">MDVTLVLFIATVSIFISNINADVPSCERARCHHCQMNFIAVMCPETCRSCWGKTAAPYHHFPMSPQQSQPETQLSSVRQFPTTSSPPVSNQQTLVNTVFPTFPPLLTFTFPTLPPFTFPTVTFAPPIYHSALPQIPSNQFPIQIPLPQKFDPIPPFQTQLFQPPRQIGVLGSEQTVAAPHATIGSQPQTYLQPLPPQTHPTSYAVQQQAVPVYPASKQQSAAYLPTQQLQPQRQVSYLQVQQQQQRPQPQPQP</sequence>
<dbReference type="WBParaSite" id="OFLC_0000314801-mRNA-1">
    <property type="protein sequence ID" value="OFLC_0000314801-mRNA-1"/>
    <property type="gene ID" value="OFLC_0000314801"/>
</dbReference>
<dbReference type="AlphaFoldDB" id="A0A183H6N7"/>
<evidence type="ECO:0000256" key="2">
    <source>
        <dbReference type="SAM" id="SignalP"/>
    </source>
</evidence>
<keyword evidence="2" id="KW-0732">Signal</keyword>
<gene>
    <name evidence="3" type="ORF">OFLC_LOCUS3148</name>
</gene>
<feature type="chain" id="PRO_5044552414" evidence="2">
    <location>
        <begin position="22"/>
        <end position="253"/>
    </location>
</feature>
<protein>
    <submittedName>
        <fullName evidence="5">ShKT domain-containing protein</fullName>
    </submittedName>
</protein>
<dbReference type="STRING" id="387005.A0A183H6N7"/>